<reference evidence="1 2" key="1">
    <citation type="journal article" date="2012" name="Nat. Biotechnol.">
        <title>Draft genome sequence of pigeonpea (Cajanus cajan), an orphan legume crop of resource-poor farmers.</title>
        <authorList>
            <person name="Varshney R.K."/>
            <person name="Chen W."/>
            <person name="Li Y."/>
            <person name="Bharti A.K."/>
            <person name="Saxena R.K."/>
            <person name="Schlueter J.A."/>
            <person name="Donoghue M.T."/>
            <person name="Azam S."/>
            <person name="Fan G."/>
            <person name="Whaley A.M."/>
            <person name="Farmer A.D."/>
            <person name="Sheridan J."/>
            <person name="Iwata A."/>
            <person name="Tuteja R."/>
            <person name="Penmetsa R.V."/>
            <person name="Wu W."/>
            <person name="Upadhyaya H.D."/>
            <person name="Yang S.P."/>
            <person name="Shah T."/>
            <person name="Saxena K.B."/>
            <person name="Michael T."/>
            <person name="McCombie W.R."/>
            <person name="Yang B."/>
            <person name="Zhang G."/>
            <person name="Yang H."/>
            <person name="Wang J."/>
            <person name="Spillane C."/>
            <person name="Cook D.R."/>
            <person name="May G.D."/>
            <person name="Xu X."/>
            <person name="Jackson S.A."/>
        </authorList>
    </citation>
    <scope>NUCLEOTIDE SEQUENCE [LARGE SCALE GENOMIC DNA]</scope>
    <source>
        <strain evidence="2">cv. Asha</strain>
    </source>
</reference>
<dbReference type="EMBL" id="CM003604">
    <property type="protein sequence ID" value="KYP72346.1"/>
    <property type="molecule type" value="Genomic_DNA"/>
</dbReference>
<dbReference type="CDD" id="cd09272">
    <property type="entry name" value="RNase_HI_RT_Ty1"/>
    <property type="match status" value="1"/>
</dbReference>
<evidence type="ECO:0000313" key="2">
    <source>
        <dbReference type="Proteomes" id="UP000075243"/>
    </source>
</evidence>
<proteinExistence type="predicted"/>
<dbReference type="STRING" id="3821.A0A151TZ63"/>
<name>A0A151TZ63_CAJCA</name>
<protein>
    <submittedName>
        <fullName evidence="1">Copia protein</fullName>
    </submittedName>
</protein>
<gene>
    <name evidence="1" type="ORF">KK1_004934</name>
</gene>
<accession>A0A151TZ63</accession>
<dbReference type="Gramene" id="C.cajan_04814.t">
    <property type="protein sequence ID" value="C.cajan_04814.t.cds1"/>
    <property type="gene ID" value="C.cajan_04814"/>
</dbReference>
<dbReference type="AlphaFoldDB" id="A0A151TZ63"/>
<dbReference type="PANTHER" id="PTHR11439:SF455">
    <property type="entry name" value="RLK (RECEPTOR-LIKE PROTEIN KINASE) 8, PUTATIVE-RELATED"/>
    <property type="match status" value="1"/>
</dbReference>
<dbReference type="Proteomes" id="UP000075243">
    <property type="component" value="Chromosome 2"/>
</dbReference>
<evidence type="ECO:0000313" key="1">
    <source>
        <dbReference type="EMBL" id="KYP72346.1"/>
    </source>
</evidence>
<organism evidence="1 2">
    <name type="scientific">Cajanus cajan</name>
    <name type="common">Pigeon pea</name>
    <name type="synonym">Cajanus indicus</name>
    <dbReference type="NCBI Taxonomy" id="3821"/>
    <lineage>
        <taxon>Eukaryota</taxon>
        <taxon>Viridiplantae</taxon>
        <taxon>Streptophyta</taxon>
        <taxon>Embryophyta</taxon>
        <taxon>Tracheophyta</taxon>
        <taxon>Spermatophyta</taxon>
        <taxon>Magnoliopsida</taxon>
        <taxon>eudicotyledons</taxon>
        <taxon>Gunneridae</taxon>
        <taxon>Pentapetalae</taxon>
        <taxon>rosids</taxon>
        <taxon>fabids</taxon>
        <taxon>Fabales</taxon>
        <taxon>Fabaceae</taxon>
        <taxon>Papilionoideae</taxon>
        <taxon>50 kb inversion clade</taxon>
        <taxon>NPAAA clade</taxon>
        <taxon>indigoferoid/millettioid clade</taxon>
        <taxon>Phaseoleae</taxon>
        <taxon>Cajanus</taxon>
    </lineage>
</organism>
<keyword evidence="2" id="KW-1185">Reference proteome</keyword>
<sequence length="177" mass="20655">MHNPFRVHWPAAKRILRYLNGTIDYCLHFNKINDLNISAFCDSDWASDPNDLRSTSSYYMYLGNYIVSWAEKKQRVVSKSSTEAKFKSLSVVASEIAYIQNLLIELQIPITTVPLIWCDNQGFVLLFSNPSLHRKTKHFELDLWYIWEKVARGELIIKHVLARFQVADLLTKAPFWS</sequence>
<dbReference type="PANTHER" id="PTHR11439">
    <property type="entry name" value="GAG-POL-RELATED RETROTRANSPOSON"/>
    <property type="match status" value="1"/>
</dbReference>